<feature type="non-terminal residue" evidence="1">
    <location>
        <position position="1"/>
    </location>
</feature>
<protein>
    <submittedName>
        <fullName evidence="1">Uncharacterized protein</fullName>
    </submittedName>
</protein>
<proteinExistence type="predicted"/>
<feature type="non-terminal residue" evidence="1">
    <location>
        <position position="135"/>
    </location>
</feature>
<reference evidence="1" key="1">
    <citation type="journal article" date="2019" name="Environ. Microbiol.">
        <title>Fungal ecological strategies reflected in gene transcription - a case study of two litter decomposers.</title>
        <authorList>
            <person name="Barbi F."/>
            <person name="Kohler A."/>
            <person name="Barry K."/>
            <person name="Baskaran P."/>
            <person name="Daum C."/>
            <person name="Fauchery L."/>
            <person name="Ihrmark K."/>
            <person name="Kuo A."/>
            <person name="LaButti K."/>
            <person name="Lipzen A."/>
            <person name="Morin E."/>
            <person name="Grigoriev I.V."/>
            <person name="Henrissat B."/>
            <person name="Lindahl B."/>
            <person name="Martin F."/>
        </authorList>
    </citation>
    <scope>NUCLEOTIDE SEQUENCE</scope>
    <source>
        <strain evidence="1">JB14</strain>
    </source>
</reference>
<evidence type="ECO:0000313" key="1">
    <source>
        <dbReference type="EMBL" id="KAE9387863.1"/>
    </source>
</evidence>
<dbReference type="AlphaFoldDB" id="A0A6A4GR73"/>
<keyword evidence="2" id="KW-1185">Reference proteome</keyword>
<name>A0A6A4GR73_9AGAR</name>
<dbReference type="OrthoDB" id="2676448at2759"/>
<dbReference type="EMBL" id="ML769775">
    <property type="protein sequence ID" value="KAE9387863.1"/>
    <property type="molecule type" value="Genomic_DNA"/>
</dbReference>
<accession>A0A6A4GR73</accession>
<organism evidence="1 2">
    <name type="scientific">Gymnopus androsaceus JB14</name>
    <dbReference type="NCBI Taxonomy" id="1447944"/>
    <lineage>
        <taxon>Eukaryota</taxon>
        <taxon>Fungi</taxon>
        <taxon>Dikarya</taxon>
        <taxon>Basidiomycota</taxon>
        <taxon>Agaricomycotina</taxon>
        <taxon>Agaricomycetes</taxon>
        <taxon>Agaricomycetidae</taxon>
        <taxon>Agaricales</taxon>
        <taxon>Marasmiineae</taxon>
        <taxon>Omphalotaceae</taxon>
        <taxon>Gymnopus</taxon>
    </lineage>
</organism>
<sequence>RKHRNEEGNEWKLISDVQALEASLNVEVRWVEGCEEWVRARTMVKEAAYCKALDKLECLLVAWMFEIARLNVSGTGYKMCKHIGQSLKNCSKSIQSAIVSYNKAAAALHPPCWKITWDKIVKLSYFSEFDILWDT</sequence>
<dbReference type="Proteomes" id="UP000799118">
    <property type="component" value="Unassembled WGS sequence"/>
</dbReference>
<evidence type="ECO:0000313" key="2">
    <source>
        <dbReference type="Proteomes" id="UP000799118"/>
    </source>
</evidence>
<gene>
    <name evidence="1" type="ORF">BT96DRAFT_781800</name>
</gene>